<gene>
    <name evidence="1" type="ORF">BN14_11908</name>
</gene>
<reference evidence="1 2" key="1">
    <citation type="journal article" date="2013" name="J. Biotechnol.">
        <title>Establishment and interpretation of the genome sequence of the phytopathogenic fungus Rhizoctonia solani AG1-IB isolate 7/3/14.</title>
        <authorList>
            <person name="Wibberg D.W."/>
            <person name="Jelonek L.J."/>
            <person name="Rupp O.R."/>
            <person name="Hennig M.H."/>
            <person name="Eikmeyer F.E."/>
            <person name="Goesmann A.G."/>
            <person name="Hartmann A.H."/>
            <person name="Borriss R.B."/>
            <person name="Grosch R.G."/>
            <person name="Puehler A.P."/>
            <person name="Schlueter A.S."/>
        </authorList>
    </citation>
    <scope>NUCLEOTIDE SEQUENCE [LARGE SCALE GENOMIC DNA]</scope>
    <source>
        <strain evidence="2">AG1-IB / isolate 7/3/14</strain>
    </source>
</reference>
<dbReference type="AlphaFoldDB" id="M5CEQ0"/>
<dbReference type="HOGENOM" id="CLU_147539_0_0_1"/>
<comment type="caution">
    <text evidence="1">The sequence shown here is derived from an EMBL/GenBank/DDBJ whole genome shotgun (WGS) entry which is preliminary data.</text>
</comment>
<accession>M5CEQ0</accession>
<dbReference type="InterPro" id="IPR015424">
    <property type="entry name" value="PyrdxlP-dep_Trfase"/>
</dbReference>
<sequence>MHSKSLPTLSSKGKGMVKRLKASQEFEFHGTFYDPEENPQGYMNTQFHLLPEHLMYRWRLSHGTIPSTFQALPEFFNAYFEPLIPVKRNHCVHGNSLSSVFAQFIAAVCEPGDGVLMSSPYYGTVFV</sequence>
<dbReference type="InterPro" id="IPR015421">
    <property type="entry name" value="PyrdxlP-dep_Trfase_major"/>
</dbReference>
<protein>
    <recommendedName>
        <fullName evidence="3">Aminotransferase class I/classII domain-containing protein</fullName>
    </recommendedName>
</protein>
<organism evidence="1 2">
    <name type="scientific">Thanatephorus cucumeris (strain AG1-IB / isolate 7/3/14)</name>
    <name type="common">Lettuce bottom rot fungus</name>
    <name type="synonym">Rhizoctonia solani</name>
    <dbReference type="NCBI Taxonomy" id="1108050"/>
    <lineage>
        <taxon>Eukaryota</taxon>
        <taxon>Fungi</taxon>
        <taxon>Dikarya</taxon>
        <taxon>Basidiomycota</taxon>
        <taxon>Agaricomycotina</taxon>
        <taxon>Agaricomycetes</taxon>
        <taxon>Cantharellales</taxon>
        <taxon>Ceratobasidiaceae</taxon>
        <taxon>Rhizoctonia</taxon>
        <taxon>Rhizoctonia solani AG-1</taxon>
    </lineage>
</organism>
<dbReference type="EMBL" id="CAOJ01017558">
    <property type="protein sequence ID" value="CCO37749.1"/>
    <property type="molecule type" value="Genomic_DNA"/>
</dbReference>
<evidence type="ECO:0008006" key="3">
    <source>
        <dbReference type="Google" id="ProtNLM"/>
    </source>
</evidence>
<evidence type="ECO:0000313" key="2">
    <source>
        <dbReference type="Proteomes" id="UP000012065"/>
    </source>
</evidence>
<dbReference type="Gene3D" id="3.40.640.10">
    <property type="entry name" value="Type I PLP-dependent aspartate aminotransferase-like (Major domain)"/>
    <property type="match status" value="1"/>
</dbReference>
<name>M5CEQ0_THACB</name>
<dbReference type="Proteomes" id="UP000012065">
    <property type="component" value="Unassembled WGS sequence"/>
</dbReference>
<proteinExistence type="predicted"/>
<dbReference type="SUPFAM" id="SSF53383">
    <property type="entry name" value="PLP-dependent transferases"/>
    <property type="match status" value="1"/>
</dbReference>
<evidence type="ECO:0000313" key="1">
    <source>
        <dbReference type="EMBL" id="CCO37749.1"/>
    </source>
</evidence>